<gene>
    <name evidence="2" type="ORF">SAMN02910265_00903</name>
</gene>
<name>A0A1H6IFB3_RUMFL</name>
<feature type="transmembrane region" description="Helical" evidence="1">
    <location>
        <begin position="123"/>
        <end position="142"/>
    </location>
</feature>
<dbReference type="Proteomes" id="UP000183190">
    <property type="component" value="Unassembled WGS sequence"/>
</dbReference>
<feature type="transmembrane region" description="Helical" evidence="1">
    <location>
        <begin position="80"/>
        <end position="103"/>
    </location>
</feature>
<organism evidence="2 3">
    <name type="scientific">Ruminococcus flavefaciens</name>
    <dbReference type="NCBI Taxonomy" id="1265"/>
    <lineage>
        <taxon>Bacteria</taxon>
        <taxon>Bacillati</taxon>
        <taxon>Bacillota</taxon>
        <taxon>Clostridia</taxon>
        <taxon>Eubacteriales</taxon>
        <taxon>Oscillospiraceae</taxon>
        <taxon>Ruminococcus</taxon>
    </lineage>
</organism>
<accession>A0A1H6IFB3</accession>
<protein>
    <submittedName>
        <fullName evidence="2">Uncharacterized protein</fullName>
    </submittedName>
</protein>
<dbReference type="AlphaFoldDB" id="A0A1H6IFB3"/>
<dbReference type="RefSeq" id="WP_074714681.1">
    <property type="nucleotide sequence ID" value="NZ_FNWV01000002.1"/>
</dbReference>
<reference evidence="2 3" key="1">
    <citation type="submission" date="2016-10" db="EMBL/GenBank/DDBJ databases">
        <authorList>
            <person name="de Groot N.N."/>
        </authorList>
    </citation>
    <scope>NUCLEOTIDE SEQUENCE [LARGE SCALE GENOMIC DNA]</scope>
    <source>
        <strain evidence="2 3">YAD2003</strain>
    </source>
</reference>
<evidence type="ECO:0000256" key="1">
    <source>
        <dbReference type="SAM" id="Phobius"/>
    </source>
</evidence>
<sequence>MNMKKIGLQMNILMAVTLSFCLSLLGNLTSGHFTWRGFFMSFGISTIISLIIGFVVPMKKVEDGLVRKCGLEERSLPARLLSTLVSDLIYTPILTFSMVFMAYKQATAHGSKMPFLPSFIKSLILSLIVAYIIIFIVTPLFLKFVMKQNGVSGPPAGGPPADRK</sequence>
<dbReference type="EMBL" id="FNWV01000002">
    <property type="protein sequence ID" value="SEH47554.1"/>
    <property type="molecule type" value="Genomic_DNA"/>
</dbReference>
<evidence type="ECO:0000313" key="2">
    <source>
        <dbReference type="EMBL" id="SEH47554.1"/>
    </source>
</evidence>
<dbReference type="OrthoDB" id="1820952at2"/>
<keyword evidence="1" id="KW-0472">Membrane</keyword>
<evidence type="ECO:0000313" key="3">
    <source>
        <dbReference type="Proteomes" id="UP000183190"/>
    </source>
</evidence>
<keyword evidence="1" id="KW-0812">Transmembrane</keyword>
<keyword evidence="1" id="KW-1133">Transmembrane helix</keyword>
<proteinExistence type="predicted"/>
<feature type="transmembrane region" description="Helical" evidence="1">
    <location>
        <begin position="41"/>
        <end position="59"/>
    </location>
</feature>